<proteinExistence type="predicted"/>
<dbReference type="STRING" id="1094556.MCY_00297"/>
<protein>
    <recommendedName>
        <fullName evidence="1">Phage head morphogenesis domain-containing protein</fullName>
    </recommendedName>
</protein>
<evidence type="ECO:0000313" key="2">
    <source>
        <dbReference type="EMBL" id="EJF87173.1"/>
    </source>
</evidence>
<evidence type="ECO:0000259" key="1">
    <source>
        <dbReference type="Pfam" id="PF04233"/>
    </source>
</evidence>
<accession>J0ZGD6</accession>
<organism evidence="2 3">
    <name type="scientific">Bartonella rattimassiliensis 15908</name>
    <dbReference type="NCBI Taxonomy" id="1094556"/>
    <lineage>
        <taxon>Bacteria</taxon>
        <taxon>Pseudomonadati</taxon>
        <taxon>Pseudomonadota</taxon>
        <taxon>Alphaproteobacteria</taxon>
        <taxon>Hyphomicrobiales</taxon>
        <taxon>Bartonellaceae</taxon>
        <taxon>Bartonella</taxon>
    </lineage>
</organism>
<keyword evidence="3" id="KW-1185">Reference proteome</keyword>
<dbReference type="HOGENOM" id="CLU_044450_3_0_5"/>
<evidence type="ECO:0000313" key="3">
    <source>
        <dbReference type="Proteomes" id="UP000001077"/>
    </source>
</evidence>
<dbReference type="OrthoDB" id="9813502at2"/>
<dbReference type="AlphaFoldDB" id="J0ZGD6"/>
<dbReference type="Pfam" id="PF04233">
    <property type="entry name" value="Phage_Mu_F"/>
    <property type="match status" value="1"/>
</dbReference>
<dbReference type="PATRIC" id="fig|1094556.3.peg.383"/>
<sequence>MDEELFKTAPKEVTRYFEAKALVPSFDWRDIAPEEHAFSFTVAKSVGYDILEDFKQAVGEAIKHQRPLQEFQKNLMPLLQEKGWWGKKLVRDPKTGEKSVVHLGSPRRLETVYWANTMSAHAAGEWERTQNNKEFLPYLTYALSSSEHKRLEHENWVGFTAPVDDPIWDWLYPPNGWRCKCSVRQVSRYEADNLGYEEGTAPLQVEQKVWHNKRTGRVEKIPKGIDPGWHLNPGKHRAQNLSHFLSDKIDAMPENRKRIAIEDIVSSPLLEAMFEGYMPRGFIPIAPIPQKVRDAFVPADSLKMPHAPRMASSIVRLSSDSVKHILLEHQVRALHLSDFRGAIQTLIHPHGVIRRKGVPSVVFFGESDGAWWRFVVKWVASKQEWWLTSMHKKNFSEIKRLLDAAEKKDERLL</sequence>
<comment type="caution">
    <text evidence="2">The sequence shown here is derived from an EMBL/GenBank/DDBJ whole genome shotgun (WGS) entry which is preliminary data.</text>
</comment>
<name>J0ZGD6_9HYPH</name>
<dbReference type="RefSeq" id="WP_007346601.1">
    <property type="nucleotide sequence ID" value="NZ_CALY02000057.1"/>
</dbReference>
<dbReference type="Proteomes" id="UP000001077">
    <property type="component" value="Unassembled WGS sequence"/>
</dbReference>
<reference evidence="2 3" key="1">
    <citation type="submission" date="2012-03" db="EMBL/GenBank/DDBJ databases">
        <title>The Genome Sequence of Bartonella rattimassiliensis 15908.</title>
        <authorList>
            <consortium name="The Broad Institute Genome Sequencing Platform"/>
            <consortium name="The Broad Institute Genome Sequencing Center for Infectious Disease"/>
            <person name="Feldgarden M."/>
            <person name="Kirby J."/>
            <person name="Kosoy M."/>
            <person name="Birtles R."/>
            <person name="Probert W.S."/>
            <person name="Chiaraviglio L."/>
            <person name="Young S.K."/>
            <person name="Zeng Q."/>
            <person name="Gargeya S."/>
            <person name="Fitzgerald M."/>
            <person name="Haas B."/>
            <person name="Abouelleil A."/>
            <person name="Alvarado L."/>
            <person name="Arachchi H.M."/>
            <person name="Berlin A."/>
            <person name="Chapman S.B."/>
            <person name="Gearin G."/>
            <person name="Goldberg J."/>
            <person name="Griggs A."/>
            <person name="Gujja S."/>
            <person name="Hansen M."/>
            <person name="Heiman D."/>
            <person name="Howarth C."/>
            <person name="Larimer J."/>
            <person name="Lui A."/>
            <person name="MacDonald P.J.P."/>
            <person name="McCowen C."/>
            <person name="Montmayeur A."/>
            <person name="Murphy C."/>
            <person name="Neiman D."/>
            <person name="Pearson M."/>
            <person name="Priest M."/>
            <person name="Roberts A."/>
            <person name="Saif S."/>
            <person name="Shea T."/>
            <person name="Sisk P."/>
            <person name="Stolte C."/>
            <person name="Sykes S."/>
            <person name="Wortman J."/>
            <person name="Nusbaum C."/>
            <person name="Birren B."/>
        </authorList>
    </citation>
    <scope>NUCLEOTIDE SEQUENCE [LARGE SCALE GENOMIC DNA]</scope>
    <source>
        <strain evidence="2 3">15908</strain>
    </source>
</reference>
<dbReference type="EMBL" id="AILY01000008">
    <property type="protein sequence ID" value="EJF87173.1"/>
    <property type="molecule type" value="Genomic_DNA"/>
</dbReference>
<gene>
    <name evidence="2" type="ORF">MCY_00297</name>
</gene>
<dbReference type="eggNOG" id="COG2369">
    <property type="taxonomic scope" value="Bacteria"/>
</dbReference>
<dbReference type="InterPro" id="IPR006528">
    <property type="entry name" value="Phage_head_morphogenesis_dom"/>
</dbReference>
<feature type="domain" description="Phage head morphogenesis" evidence="1">
    <location>
        <begin position="55"/>
        <end position="183"/>
    </location>
</feature>